<dbReference type="SMART" id="SM01199">
    <property type="entry name" value="FDF"/>
    <property type="match status" value="1"/>
</dbReference>
<dbReference type="SUPFAM" id="SSF50182">
    <property type="entry name" value="Sm-like ribonucleoproteins"/>
    <property type="match status" value="1"/>
</dbReference>
<feature type="compositionally biased region" description="Gly residues" evidence="3">
    <location>
        <begin position="340"/>
        <end position="388"/>
    </location>
</feature>
<comment type="similarity">
    <text evidence="1">Belongs to the LSM14 family.</text>
</comment>
<feature type="compositionally biased region" description="Polar residues" evidence="3">
    <location>
        <begin position="113"/>
        <end position="140"/>
    </location>
</feature>
<dbReference type="PANTHER" id="PTHR13586:SF0">
    <property type="entry name" value="TRAILER HITCH, ISOFORM H"/>
    <property type="match status" value="1"/>
</dbReference>
<feature type="region of interest" description="Disordered" evidence="3">
    <location>
        <begin position="439"/>
        <end position="501"/>
    </location>
</feature>
<sequence>MMAGYGRERAEDYIGCKISLISNADIRYEGTLSAISQQDSTVSLENVRSYGTENRRPGAFIPPQDNVYEYIIFRGADIKDLVVYELPVVSALRSSVDSDPAVLEIAALAGQNEASHTGPSQGSGSQNLNGKPVSVQNLMNSQQSGQQRGGGQQRYFPGGNRGGNSNGSSIVYSSRGGNWNRGYNRGGYTGGQGYRQGFNNGMQSRNRFDIEEARKADFDVEAANEEFRKMEISKGDETDNSTTQSGNKSEGGSQQTEAKPGYNPDQFFDNISCDAIEKEQQNKQREQMNSMGMNNQWQDLRQKERQHNAETFGITSRTFNRGGRGGRGGFRGGYQSQSQNGGGGWGNNGGQNQNGGGWGNSGGMNRGGRGGQRGYNGGGGGGGMGRGMGRQQQNQGNGRGNGSRANGGGSGNQNGGSNQQQAKQITLYLQADGKTYAAAQPGNGGGAGRNGGGGGNNNGGNGAGGARRSRNRRNRNRNGKATGGNAGQTQSVLLVASKARV</sequence>
<feature type="short sequence motif" description="FFD box" evidence="2">
    <location>
        <begin position="260"/>
        <end position="275"/>
    </location>
</feature>
<dbReference type="Proteomes" id="UP000186922">
    <property type="component" value="Unassembled WGS sequence"/>
</dbReference>
<dbReference type="Pfam" id="PF09532">
    <property type="entry name" value="FDF"/>
    <property type="match status" value="1"/>
</dbReference>
<dbReference type="PANTHER" id="PTHR13586">
    <property type="entry name" value="SCD6 PROTEIN-RELATED"/>
    <property type="match status" value="1"/>
</dbReference>
<dbReference type="Pfam" id="PF12701">
    <property type="entry name" value="LSM14"/>
    <property type="match status" value="1"/>
</dbReference>
<evidence type="ECO:0000259" key="5">
    <source>
        <dbReference type="PROSITE" id="PS52002"/>
    </source>
</evidence>
<feature type="region of interest" description="Disordered" evidence="3">
    <location>
        <begin position="113"/>
        <end position="173"/>
    </location>
</feature>
<dbReference type="GO" id="GO:0034063">
    <property type="term" value="P:stress granule assembly"/>
    <property type="evidence" value="ECO:0007669"/>
    <property type="project" value="TreeGrafter"/>
</dbReference>
<keyword evidence="7" id="KW-1185">Reference proteome</keyword>
<proteinExistence type="inferred from homology"/>
<dbReference type="GO" id="GO:0003729">
    <property type="term" value="F:mRNA binding"/>
    <property type="evidence" value="ECO:0007669"/>
    <property type="project" value="TreeGrafter"/>
</dbReference>
<evidence type="ECO:0000256" key="2">
    <source>
        <dbReference type="PROSITE-ProRule" id="PRU00846"/>
    </source>
</evidence>
<evidence type="ECO:0000256" key="3">
    <source>
        <dbReference type="SAM" id="MobiDB-lite"/>
    </source>
</evidence>
<feature type="domain" description="Sm" evidence="5">
    <location>
        <begin position="5"/>
        <end position="87"/>
    </location>
</feature>
<dbReference type="GO" id="GO:0000932">
    <property type="term" value="C:P-body"/>
    <property type="evidence" value="ECO:0007669"/>
    <property type="project" value="TreeGrafter"/>
</dbReference>
<evidence type="ECO:0000313" key="7">
    <source>
        <dbReference type="Proteomes" id="UP000186922"/>
    </source>
</evidence>
<dbReference type="InterPro" id="IPR019050">
    <property type="entry name" value="FDF_dom"/>
</dbReference>
<dbReference type="CDD" id="cd01736">
    <property type="entry name" value="LSm14_N"/>
    <property type="match status" value="1"/>
</dbReference>
<dbReference type="Gene3D" id="2.30.30.100">
    <property type="match status" value="1"/>
</dbReference>
<evidence type="ECO:0000256" key="1">
    <source>
        <dbReference type="ARBA" id="ARBA00010415"/>
    </source>
</evidence>
<dbReference type="STRING" id="947166.A0A1D1V3N4"/>
<feature type="region of interest" description="Disordered" evidence="3">
    <location>
        <begin position="229"/>
        <end position="269"/>
    </location>
</feature>
<comment type="caution">
    <text evidence="6">The sequence shown here is derived from an EMBL/GenBank/DDBJ whole genome shotgun (WGS) entry which is preliminary data.</text>
</comment>
<dbReference type="PROSITE" id="PS51513">
    <property type="entry name" value="FFD"/>
    <property type="match status" value="1"/>
</dbReference>
<feature type="domain" description="FFD box profile" evidence="4">
    <location>
        <begin position="260"/>
        <end position="275"/>
    </location>
</feature>
<dbReference type="InterPro" id="IPR025761">
    <property type="entry name" value="FFD_box"/>
</dbReference>
<dbReference type="PROSITE" id="PS52002">
    <property type="entry name" value="SM"/>
    <property type="match status" value="1"/>
</dbReference>
<feature type="compositionally biased region" description="Gly residues" evidence="3">
    <location>
        <begin position="397"/>
        <end position="414"/>
    </location>
</feature>
<reference evidence="6 7" key="1">
    <citation type="journal article" date="2016" name="Nat. Commun.">
        <title>Extremotolerant tardigrade genome and improved radiotolerance of human cultured cells by tardigrade-unique protein.</title>
        <authorList>
            <person name="Hashimoto T."/>
            <person name="Horikawa D.D."/>
            <person name="Saito Y."/>
            <person name="Kuwahara H."/>
            <person name="Kozuka-Hata H."/>
            <person name="Shin-I T."/>
            <person name="Minakuchi Y."/>
            <person name="Ohishi K."/>
            <person name="Motoyama A."/>
            <person name="Aizu T."/>
            <person name="Enomoto A."/>
            <person name="Kondo K."/>
            <person name="Tanaka S."/>
            <person name="Hara Y."/>
            <person name="Koshikawa S."/>
            <person name="Sagara H."/>
            <person name="Miura T."/>
            <person name="Yokobori S."/>
            <person name="Miyagawa K."/>
            <person name="Suzuki Y."/>
            <person name="Kubo T."/>
            <person name="Oyama M."/>
            <person name="Kohara Y."/>
            <person name="Fujiyama A."/>
            <person name="Arakawa K."/>
            <person name="Katayama T."/>
            <person name="Toyoda A."/>
            <person name="Kunieda T."/>
        </authorList>
    </citation>
    <scope>NUCLEOTIDE SEQUENCE [LARGE SCALE GENOMIC DNA]</scope>
    <source>
        <strain evidence="6 7">YOKOZUNA-1</strain>
    </source>
</reference>
<accession>A0A1D1V3N4</accession>
<dbReference type="SMART" id="SM01271">
    <property type="entry name" value="LSM14"/>
    <property type="match status" value="1"/>
</dbReference>
<dbReference type="InterPro" id="IPR010920">
    <property type="entry name" value="LSM_dom_sf"/>
</dbReference>
<dbReference type="InterPro" id="IPR047575">
    <property type="entry name" value="Sm"/>
</dbReference>
<evidence type="ECO:0000313" key="6">
    <source>
        <dbReference type="EMBL" id="GAU96396.1"/>
    </source>
</evidence>
<dbReference type="InterPro" id="IPR025609">
    <property type="entry name" value="Lsm14-like_N"/>
</dbReference>
<protein>
    <submittedName>
        <fullName evidence="6">Uncharacterized protein</fullName>
    </submittedName>
</protein>
<feature type="compositionally biased region" description="Basic residues" evidence="3">
    <location>
        <begin position="467"/>
        <end position="478"/>
    </location>
</feature>
<dbReference type="EMBL" id="BDGG01000003">
    <property type="protein sequence ID" value="GAU96396.1"/>
    <property type="molecule type" value="Genomic_DNA"/>
</dbReference>
<feature type="region of interest" description="Disordered" evidence="3">
    <location>
        <begin position="301"/>
        <end position="421"/>
    </location>
</feature>
<evidence type="ECO:0000259" key="4">
    <source>
        <dbReference type="PROSITE" id="PS51513"/>
    </source>
</evidence>
<feature type="compositionally biased region" description="Gly residues" evidence="3">
    <location>
        <begin position="322"/>
        <end position="332"/>
    </location>
</feature>
<name>A0A1D1V3N4_RAMVA</name>
<feature type="compositionally biased region" description="Gly residues" evidence="3">
    <location>
        <begin position="442"/>
        <end position="465"/>
    </location>
</feature>
<dbReference type="AlphaFoldDB" id="A0A1D1V3N4"/>
<organism evidence="6 7">
    <name type="scientific">Ramazzottius varieornatus</name>
    <name type="common">Water bear</name>
    <name type="synonym">Tardigrade</name>
    <dbReference type="NCBI Taxonomy" id="947166"/>
    <lineage>
        <taxon>Eukaryota</taxon>
        <taxon>Metazoa</taxon>
        <taxon>Ecdysozoa</taxon>
        <taxon>Tardigrada</taxon>
        <taxon>Eutardigrada</taxon>
        <taxon>Parachela</taxon>
        <taxon>Hypsibioidea</taxon>
        <taxon>Ramazzottiidae</taxon>
        <taxon>Ramazzottius</taxon>
    </lineage>
</organism>
<dbReference type="OrthoDB" id="21539at2759"/>
<dbReference type="GO" id="GO:0033962">
    <property type="term" value="P:P-body assembly"/>
    <property type="evidence" value="ECO:0007669"/>
    <property type="project" value="TreeGrafter"/>
</dbReference>
<gene>
    <name evidence="6" type="primary">RvY_07849</name>
    <name evidence="6" type="synonym">RvY_07849.1</name>
    <name evidence="6" type="ORF">RvY_07849-1</name>
</gene>
<feature type="compositionally biased region" description="Polar residues" evidence="3">
    <location>
        <begin position="240"/>
        <end position="257"/>
    </location>
</feature>